<evidence type="ECO:0000259" key="9">
    <source>
        <dbReference type="PROSITE" id="PS50928"/>
    </source>
</evidence>
<dbReference type="SUPFAM" id="SSF161098">
    <property type="entry name" value="MetI-like"/>
    <property type="match status" value="1"/>
</dbReference>
<evidence type="ECO:0000256" key="5">
    <source>
        <dbReference type="ARBA" id="ARBA00022970"/>
    </source>
</evidence>
<dbReference type="CDD" id="cd06261">
    <property type="entry name" value="TM_PBP2"/>
    <property type="match status" value="1"/>
</dbReference>
<dbReference type="InterPro" id="IPR010065">
    <property type="entry name" value="AA_ABC_transptr_permease_3TM"/>
</dbReference>
<feature type="transmembrane region" description="Helical" evidence="8">
    <location>
        <begin position="185"/>
        <end position="204"/>
    </location>
</feature>
<evidence type="ECO:0000256" key="1">
    <source>
        <dbReference type="ARBA" id="ARBA00004651"/>
    </source>
</evidence>
<dbReference type="Proteomes" id="UP000286773">
    <property type="component" value="Unassembled WGS sequence"/>
</dbReference>
<reference evidence="10 11" key="1">
    <citation type="submission" date="2017-05" db="EMBL/GenBank/DDBJ databases">
        <title>Vagococcus spp. assemblies.</title>
        <authorList>
            <person name="Gulvik C.A."/>
        </authorList>
    </citation>
    <scope>NUCLEOTIDE SEQUENCE [LARGE SCALE GENOMIC DNA]</scope>
    <source>
        <strain evidence="10 11">LMG 24798</strain>
    </source>
</reference>
<dbReference type="InterPro" id="IPR035906">
    <property type="entry name" value="MetI-like_sf"/>
</dbReference>
<keyword evidence="11" id="KW-1185">Reference proteome</keyword>
<keyword evidence="7 8" id="KW-0472">Membrane</keyword>
<sequence>MTLDIKLMIESLPFVLTGLPYTIGLAFASFLTGNLVSIVLIFVGYARNPLIRSAVRLYVSFFRGIPALVLLFLLYFGLPVRLSALSAVLICFTLTSAAFLTEIYRGAIQGIDKGQWEAARSLGFTQPAVLRLIILPQAFRLAVPGLGNVAIDLLKGTSLAAMITIPDIFQKAKIIGGREFNYMSLYVLIAVIYWLLCIGIERLVKRIEISINRYS</sequence>
<keyword evidence="5" id="KW-0029">Amino-acid transport</keyword>
<comment type="caution">
    <text evidence="10">The sequence shown here is derived from an EMBL/GenBank/DDBJ whole genome shotgun (WGS) entry which is preliminary data.</text>
</comment>
<evidence type="ECO:0000256" key="4">
    <source>
        <dbReference type="ARBA" id="ARBA00022692"/>
    </source>
</evidence>
<dbReference type="GO" id="GO:0043190">
    <property type="term" value="C:ATP-binding cassette (ABC) transporter complex"/>
    <property type="evidence" value="ECO:0007669"/>
    <property type="project" value="InterPro"/>
</dbReference>
<organism evidence="10 11">
    <name type="scientific">Vagococcus acidifermentans</name>
    <dbReference type="NCBI Taxonomy" id="564710"/>
    <lineage>
        <taxon>Bacteria</taxon>
        <taxon>Bacillati</taxon>
        <taxon>Bacillota</taxon>
        <taxon>Bacilli</taxon>
        <taxon>Lactobacillales</taxon>
        <taxon>Enterococcaceae</taxon>
        <taxon>Vagococcus</taxon>
    </lineage>
</organism>
<dbReference type="GO" id="GO:0022857">
    <property type="term" value="F:transmembrane transporter activity"/>
    <property type="evidence" value="ECO:0007669"/>
    <property type="project" value="InterPro"/>
</dbReference>
<dbReference type="PANTHER" id="PTHR30614:SF0">
    <property type="entry name" value="L-CYSTINE TRANSPORT SYSTEM PERMEASE PROTEIN TCYL"/>
    <property type="match status" value="1"/>
</dbReference>
<evidence type="ECO:0000256" key="8">
    <source>
        <dbReference type="RuleBase" id="RU363032"/>
    </source>
</evidence>
<keyword evidence="2 8" id="KW-0813">Transport</keyword>
<comment type="similarity">
    <text evidence="8">Belongs to the binding-protein-dependent transport system permease family.</text>
</comment>
<comment type="subcellular location">
    <subcellularLocation>
        <location evidence="1 8">Cell membrane</location>
        <topology evidence="1 8">Multi-pass membrane protein</topology>
    </subcellularLocation>
</comment>
<keyword evidence="3" id="KW-1003">Cell membrane</keyword>
<evidence type="ECO:0000256" key="3">
    <source>
        <dbReference type="ARBA" id="ARBA00022475"/>
    </source>
</evidence>
<gene>
    <name evidence="10" type="ORF">CBF27_03425</name>
</gene>
<accession>A0A430B0X0</accession>
<feature type="domain" description="ABC transmembrane type-1" evidence="9">
    <location>
        <begin position="19"/>
        <end position="204"/>
    </location>
</feature>
<name>A0A430B0X0_9ENTE</name>
<dbReference type="RefSeq" id="WP_126812444.1">
    <property type="nucleotide sequence ID" value="NZ_NGKC01000002.1"/>
</dbReference>
<dbReference type="Pfam" id="PF00528">
    <property type="entry name" value="BPD_transp_1"/>
    <property type="match status" value="1"/>
</dbReference>
<evidence type="ECO:0000313" key="11">
    <source>
        <dbReference type="Proteomes" id="UP000286773"/>
    </source>
</evidence>
<protein>
    <submittedName>
        <fullName evidence="10">Amino acid ABC transporter permease</fullName>
    </submittedName>
</protein>
<evidence type="ECO:0000256" key="6">
    <source>
        <dbReference type="ARBA" id="ARBA00022989"/>
    </source>
</evidence>
<keyword evidence="4 8" id="KW-0812">Transmembrane</keyword>
<dbReference type="InterPro" id="IPR043429">
    <property type="entry name" value="ArtM/GltK/GlnP/TcyL/YhdX-like"/>
</dbReference>
<evidence type="ECO:0000256" key="2">
    <source>
        <dbReference type="ARBA" id="ARBA00022448"/>
    </source>
</evidence>
<dbReference type="OrthoDB" id="9787841at2"/>
<proteinExistence type="inferred from homology"/>
<keyword evidence="6 8" id="KW-1133">Transmembrane helix</keyword>
<evidence type="ECO:0000256" key="7">
    <source>
        <dbReference type="ARBA" id="ARBA00023136"/>
    </source>
</evidence>
<dbReference type="InterPro" id="IPR000515">
    <property type="entry name" value="MetI-like"/>
</dbReference>
<dbReference type="NCBIfam" id="TIGR01726">
    <property type="entry name" value="HEQRo_perm_3TM"/>
    <property type="match status" value="1"/>
</dbReference>
<dbReference type="EMBL" id="NGKC01000002">
    <property type="protein sequence ID" value="RSU13964.1"/>
    <property type="molecule type" value="Genomic_DNA"/>
</dbReference>
<dbReference type="AlphaFoldDB" id="A0A430B0X0"/>
<feature type="transmembrane region" description="Helical" evidence="8">
    <location>
        <begin position="57"/>
        <end position="78"/>
    </location>
</feature>
<dbReference type="PROSITE" id="PS50928">
    <property type="entry name" value="ABC_TM1"/>
    <property type="match status" value="1"/>
</dbReference>
<dbReference type="Gene3D" id="1.10.3720.10">
    <property type="entry name" value="MetI-like"/>
    <property type="match status" value="1"/>
</dbReference>
<feature type="transmembrane region" description="Helical" evidence="8">
    <location>
        <begin position="20"/>
        <end position="45"/>
    </location>
</feature>
<dbReference type="PANTHER" id="PTHR30614">
    <property type="entry name" value="MEMBRANE COMPONENT OF AMINO ACID ABC TRANSPORTER"/>
    <property type="match status" value="1"/>
</dbReference>
<evidence type="ECO:0000313" key="10">
    <source>
        <dbReference type="EMBL" id="RSU13964.1"/>
    </source>
</evidence>
<feature type="transmembrane region" description="Helical" evidence="8">
    <location>
        <begin position="84"/>
        <end position="104"/>
    </location>
</feature>
<dbReference type="GO" id="GO:0006865">
    <property type="term" value="P:amino acid transport"/>
    <property type="evidence" value="ECO:0007669"/>
    <property type="project" value="UniProtKB-KW"/>
</dbReference>